<keyword evidence="1" id="KW-0472">Membrane</keyword>
<evidence type="ECO:0000313" key="3">
    <source>
        <dbReference type="Proteomes" id="UP000182624"/>
    </source>
</evidence>
<feature type="transmembrane region" description="Helical" evidence="1">
    <location>
        <begin position="36"/>
        <end position="57"/>
    </location>
</feature>
<evidence type="ECO:0000313" key="2">
    <source>
        <dbReference type="EMBL" id="SFP35596.1"/>
    </source>
</evidence>
<gene>
    <name evidence="2" type="ORF">SAMN04487928_10178</name>
</gene>
<keyword evidence="1" id="KW-1133">Transmembrane helix</keyword>
<reference evidence="3" key="1">
    <citation type="submission" date="2016-10" db="EMBL/GenBank/DDBJ databases">
        <authorList>
            <person name="Varghese N."/>
            <person name="Submissions S."/>
        </authorList>
    </citation>
    <scope>NUCLEOTIDE SEQUENCE [LARGE SCALE GENOMIC DNA]</scope>
    <source>
        <strain evidence="3">P18</strain>
    </source>
</reference>
<organism evidence="2 3">
    <name type="scientific">Butyrivibrio proteoclasticus</name>
    <dbReference type="NCBI Taxonomy" id="43305"/>
    <lineage>
        <taxon>Bacteria</taxon>
        <taxon>Bacillati</taxon>
        <taxon>Bacillota</taxon>
        <taxon>Clostridia</taxon>
        <taxon>Lachnospirales</taxon>
        <taxon>Lachnospiraceae</taxon>
        <taxon>Butyrivibrio</taxon>
    </lineage>
</organism>
<protein>
    <submittedName>
        <fullName evidence="2">Uncharacterized protein</fullName>
    </submittedName>
</protein>
<dbReference type="RefSeq" id="WP_074882785.1">
    <property type="nucleotide sequence ID" value="NZ_FOXO01000001.1"/>
</dbReference>
<keyword evidence="1" id="KW-0812">Transmembrane</keyword>
<keyword evidence="3" id="KW-1185">Reference proteome</keyword>
<dbReference type="AlphaFoldDB" id="A0A1I5PPV8"/>
<dbReference type="Proteomes" id="UP000182624">
    <property type="component" value="Unassembled WGS sequence"/>
</dbReference>
<sequence>MNKIFAVFATVVFIAGVVFFTFAELNKDNTEEPETYAWMKVFSIIIIILGVVLAIACRNNW</sequence>
<accession>A0A1I5PPV8</accession>
<name>A0A1I5PPV8_9FIRM</name>
<evidence type="ECO:0000256" key="1">
    <source>
        <dbReference type="SAM" id="Phobius"/>
    </source>
</evidence>
<dbReference type="EMBL" id="FOXO01000001">
    <property type="protein sequence ID" value="SFP35596.1"/>
    <property type="molecule type" value="Genomic_DNA"/>
</dbReference>
<dbReference type="OrthoDB" id="2005487at2"/>
<proteinExistence type="predicted"/>